<dbReference type="InterPro" id="IPR014710">
    <property type="entry name" value="RmlC-like_jellyroll"/>
</dbReference>
<evidence type="ECO:0000256" key="1">
    <source>
        <dbReference type="ARBA" id="ARBA00023015"/>
    </source>
</evidence>
<keyword evidence="3" id="KW-0804">Transcription</keyword>
<comment type="caution">
    <text evidence="5">The sequence shown here is derived from an EMBL/GenBank/DDBJ whole genome shotgun (WGS) entry which is preliminary data.</text>
</comment>
<dbReference type="InterPro" id="IPR037923">
    <property type="entry name" value="HTH-like"/>
</dbReference>
<keyword evidence="2" id="KW-0238">DNA-binding</keyword>
<dbReference type="PANTHER" id="PTHR43280:SF27">
    <property type="entry name" value="TRANSCRIPTIONAL REGULATOR MTLR"/>
    <property type="match status" value="1"/>
</dbReference>
<dbReference type="SUPFAM" id="SSF46689">
    <property type="entry name" value="Homeodomain-like"/>
    <property type="match status" value="2"/>
</dbReference>
<evidence type="ECO:0000313" key="6">
    <source>
        <dbReference type="Proteomes" id="UP001652445"/>
    </source>
</evidence>
<dbReference type="Gene3D" id="2.60.120.10">
    <property type="entry name" value="Jelly Rolls"/>
    <property type="match status" value="1"/>
</dbReference>
<dbReference type="SMART" id="SM00342">
    <property type="entry name" value="HTH_ARAC"/>
    <property type="match status" value="1"/>
</dbReference>
<keyword evidence="6" id="KW-1185">Reference proteome</keyword>
<dbReference type="Gene3D" id="1.10.10.60">
    <property type="entry name" value="Homeodomain-like"/>
    <property type="match status" value="2"/>
</dbReference>
<evidence type="ECO:0000259" key="4">
    <source>
        <dbReference type="PROSITE" id="PS01124"/>
    </source>
</evidence>
<evidence type="ECO:0000313" key="5">
    <source>
        <dbReference type="EMBL" id="MCU6790666.1"/>
    </source>
</evidence>
<dbReference type="Proteomes" id="UP001652445">
    <property type="component" value="Unassembled WGS sequence"/>
</dbReference>
<organism evidence="5 6">
    <name type="scientific">Paenibacillus baimaensis</name>
    <dbReference type="NCBI Taxonomy" id="2982185"/>
    <lineage>
        <taxon>Bacteria</taxon>
        <taxon>Bacillati</taxon>
        <taxon>Bacillota</taxon>
        <taxon>Bacilli</taxon>
        <taxon>Bacillales</taxon>
        <taxon>Paenibacillaceae</taxon>
        <taxon>Paenibacillus</taxon>
    </lineage>
</organism>
<dbReference type="PANTHER" id="PTHR43280">
    <property type="entry name" value="ARAC-FAMILY TRANSCRIPTIONAL REGULATOR"/>
    <property type="match status" value="1"/>
</dbReference>
<feature type="domain" description="HTH araC/xylS-type" evidence="4">
    <location>
        <begin position="199"/>
        <end position="297"/>
    </location>
</feature>
<keyword evidence="1" id="KW-0805">Transcription regulation</keyword>
<dbReference type="EMBL" id="JAOQIO010000005">
    <property type="protein sequence ID" value="MCU6790666.1"/>
    <property type="molecule type" value="Genomic_DNA"/>
</dbReference>
<evidence type="ECO:0000256" key="3">
    <source>
        <dbReference type="ARBA" id="ARBA00023163"/>
    </source>
</evidence>
<accession>A0ABT2U7S6</accession>
<dbReference type="SUPFAM" id="SSF51215">
    <property type="entry name" value="Regulatory protein AraC"/>
    <property type="match status" value="1"/>
</dbReference>
<gene>
    <name evidence="5" type="ORF">OB236_00880</name>
</gene>
<dbReference type="RefSeq" id="WP_262682166.1">
    <property type="nucleotide sequence ID" value="NZ_JAOQIO010000005.1"/>
</dbReference>
<name>A0ABT2U7S6_9BACL</name>
<dbReference type="CDD" id="cd02208">
    <property type="entry name" value="cupin_RmlC-like"/>
    <property type="match status" value="1"/>
</dbReference>
<evidence type="ECO:0000256" key="2">
    <source>
        <dbReference type="ARBA" id="ARBA00023125"/>
    </source>
</evidence>
<protein>
    <submittedName>
        <fullName evidence="5">Helix-turn-helix domain-containing protein</fullName>
    </submittedName>
</protein>
<dbReference type="InterPro" id="IPR018060">
    <property type="entry name" value="HTH_AraC"/>
</dbReference>
<reference evidence="5 6" key="1">
    <citation type="submission" date="2022-09" db="EMBL/GenBank/DDBJ databases">
        <authorList>
            <person name="Han X.L."/>
            <person name="Wang Q."/>
            <person name="Lu T."/>
        </authorList>
    </citation>
    <scope>NUCLEOTIDE SEQUENCE [LARGE SCALE GENOMIC DNA]</scope>
    <source>
        <strain evidence="5 6">WQ 127069</strain>
    </source>
</reference>
<sequence>MTITMDTRHDPVREELVIYQNPSLFLKVWEVQSDNQTVGIPEVWPWHYHKEVEFLAITEGRAGIQTKDDYRIQDYGDIMLFGSSQLHRIHKALPTPLRFIVLQVDLLQHFDQSSLPYLHCFSELTQPLSTLNYIFREHPEACEEAFSLVNEIYRESQSQQRGYELAIGAAIKKLLLLLLRYDSRMLLQGDTELEVVRLRPALDYVERNLGEKITVEEVCSLLNLSYAYFIRYFRTTMGLSFIEFVNYKRVKKAERLLATRDLSITEIACEVGIPSTAQFYKLFKRHNHCSPGEFKARMSGKTVGS</sequence>
<dbReference type="Pfam" id="PF12833">
    <property type="entry name" value="HTH_18"/>
    <property type="match status" value="1"/>
</dbReference>
<dbReference type="PROSITE" id="PS01124">
    <property type="entry name" value="HTH_ARAC_FAMILY_2"/>
    <property type="match status" value="1"/>
</dbReference>
<proteinExistence type="predicted"/>
<dbReference type="InterPro" id="IPR009057">
    <property type="entry name" value="Homeodomain-like_sf"/>
</dbReference>